<evidence type="ECO:0000313" key="2">
    <source>
        <dbReference type="Proteomes" id="UP000078520"/>
    </source>
</evidence>
<reference evidence="2" key="1">
    <citation type="submission" date="2016-03" db="EMBL/GenBank/DDBJ databases">
        <authorList>
            <person name="Johnson T.J."/>
            <person name="Youmans B."/>
            <person name="Case K."/>
            <person name="Noll S."/>
        </authorList>
    </citation>
    <scope>NUCLEOTIDE SEQUENCE [LARGE SCALE GENOMIC DNA]</scope>
    <source>
        <strain evidence="2">UMNLAv8</strain>
    </source>
</reference>
<dbReference type="EMBL" id="LVKI01000005">
    <property type="protein sequence ID" value="OAQ08897.1"/>
    <property type="molecule type" value="Genomic_DNA"/>
</dbReference>
<gene>
    <name evidence="1" type="ORF">A3O14_02275</name>
</gene>
<evidence type="ECO:0000313" key="1">
    <source>
        <dbReference type="EMBL" id="OAQ08897.1"/>
    </source>
</evidence>
<accession>A0A179C4M8</accession>
<protein>
    <submittedName>
        <fullName evidence="1">Uncharacterized protein</fullName>
    </submittedName>
</protein>
<dbReference type="Proteomes" id="UP000078520">
    <property type="component" value="Unassembled WGS sequence"/>
</dbReference>
<comment type="caution">
    <text evidence="1">The sequence shown here is derived from an EMBL/GenBank/DDBJ whole genome shotgun (WGS) entry which is preliminary data.</text>
</comment>
<organism evidence="1 2">
    <name type="scientific">Ligilactobacillus aviarius</name>
    <dbReference type="NCBI Taxonomy" id="1606"/>
    <lineage>
        <taxon>Bacteria</taxon>
        <taxon>Bacillati</taxon>
        <taxon>Bacillota</taxon>
        <taxon>Bacilli</taxon>
        <taxon>Lactobacillales</taxon>
        <taxon>Lactobacillaceae</taxon>
        <taxon>Ligilactobacillus</taxon>
    </lineage>
</organism>
<proteinExistence type="predicted"/>
<dbReference type="AlphaFoldDB" id="A0A179C4M8"/>
<name>A0A179C4M8_9LACO</name>
<sequence length="169" mass="18905">MIMMEQNAKKKMSTKKKVLIIIAVIVGILVVCWGGYEIYANNVPEYNQNTTGIIYDRDKEGTLDQQQYNGFKKIVQEAIQQKCSDVDPSQYQDDGIAVSKSGNNSYEIGWVCEKQGQRYTTMVKVDMQKGTFIGGPKFKLDYFVSDFNNDATASNIEQGISDLGSLLGD</sequence>